<name>A0ABT7Z008_9ACTN</name>
<protein>
    <submittedName>
        <fullName evidence="2">Carboxymuconolactone decarboxylase family protein</fullName>
    </submittedName>
</protein>
<evidence type="ECO:0000259" key="1">
    <source>
        <dbReference type="Pfam" id="PF02627"/>
    </source>
</evidence>
<dbReference type="EMBL" id="JAUEPL010000002">
    <property type="protein sequence ID" value="MDN3292821.1"/>
    <property type="molecule type" value="Genomic_DNA"/>
</dbReference>
<organism evidence="2 3">
    <name type="scientific">Streptomyces ficellus</name>
    <dbReference type="NCBI Taxonomy" id="1977088"/>
    <lineage>
        <taxon>Bacteria</taxon>
        <taxon>Bacillati</taxon>
        <taxon>Actinomycetota</taxon>
        <taxon>Actinomycetes</taxon>
        <taxon>Kitasatosporales</taxon>
        <taxon>Streptomycetaceae</taxon>
        <taxon>Streptomyces</taxon>
    </lineage>
</organism>
<gene>
    <name evidence="2" type="ORF">QWM81_01925</name>
</gene>
<dbReference type="Gene3D" id="1.20.1290.10">
    <property type="entry name" value="AhpD-like"/>
    <property type="match status" value="1"/>
</dbReference>
<dbReference type="RefSeq" id="WP_290109623.1">
    <property type="nucleotide sequence ID" value="NZ_JAUEPL010000002.1"/>
</dbReference>
<evidence type="ECO:0000313" key="3">
    <source>
        <dbReference type="Proteomes" id="UP001174050"/>
    </source>
</evidence>
<accession>A0ABT7Z008</accession>
<comment type="caution">
    <text evidence="2">The sequence shown here is derived from an EMBL/GenBank/DDBJ whole genome shotgun (WGS) entry which is preliminary data.</text>
</comment>
<dbReference type="InterPro" id="IPR004675">
    <property type="entry name" value="AhpD_core"/>
</dbReference>
<feature type="domain" description="Carboxymuconolactone decarboxylase-like" evidence="1">
    <location>
        <begin position="42"/>
        <end position="86"/>
    </location>
</feature>
<dbReference type="InterPro" id="IPR003779">
    <property type="entry name" value="CMD-like"/>
</dbReference>
<dbReference type="SUPFAM" id="SSF69118">
    <property type="entry name" value="AhpD-like"/>
    <property type="match status" value="1"/>
</dbReference>
<dbReference type="Proteomes" id="UP001174050">
    <property type="component" value="Unassembled WGS sequence"/>
</dbReference>
<keyword evidence="3" id="KW-1185">Reference proteome</keyword>
<evidence type="ECO:0000313" key="2">
    <source>
        <dbReference type="EMBL" id="MDN3292821.1"/>
    </source>
</evidence>
<sequence>MRHVRSVPPAAATGLVAAVYEEIERDFGVLAPPVALHAPEPPLLAAAWMVLRETLVATGELERARKEAIATAVSHANSCPYCVHVHGTTLNGLVPGAALNGVVPGAGAAAPAGGADPGVRDGELRRLAAWAEGSRGGRPAPPPATRQLPEALGVAVTFHYLNRMVNVFLGPSPLPARLPSAARRTASRLFARALSESARAHREPGRSLDLLPAAPLPAVLGWAQGTPTVAGAFARAAAAVSAAADRVVPAAVRALVEAELAGWDGGHKGLGLGWLDTAVTALPRGDRAVGRLALLTACASYRVDESVVTPVRESGADDGDLVALVAWSAFTAALRAGTLLLRPPRPAAPVAEKHGRE</sequence>
<dbReference type="NCBIfam" id="TIGR00778">
    <property type="entry name" value="ahpD_dom"/>
    <property type="match status" value="1"/>
</dbReference>
<proteinExistence type="predicted"/>
<reference evidence="2" key="1">
    <citation type="submission" date="2023-06" db="EMBL/GenBank/DDBJ databases">
        <title>WGS-Sequencing of Streptomyces ficellus isolate 21 collected from sand in Gara Djebilet Iron Mine in Algeria.</title>
        <authorList>
            <person name="Zegers G.P."/>
            <person name="Gomez A."/>
            <person name="Gueddou A."/>
            <person name="Zahara A.F."/>
            <person name="Worth M."/>
            <person name="Sevigny J.L."/>
            <person name="Tisa L."/>
        </authorList>
    </citation>
    <scope>NUCLEOTIDE SEQUENCE</scope>
    <source>
        <strain evidence="2">AS11</strain>
    </source>
</reference>
<dbReference type="InterPro" id="IPR029032">
    <property type="entry name" value="AhpD-like"/>
</dbReference>
<dbReference type="Pfam" id="PF02627">
    <property type="entry name" value="CMD"/>
    <property type="match status" value="1"/>
</dbReference>